<evidence type="ECO:0000313" key="2">
    <source>
        <dbReference type="Proteomes" id="UP000653305"/>
    </source>
</evidence>
<accession>A0A830BPW6</accession>
<reference evidence="1" key="1">
    <citation type="submission" date="2020-07" db="EMBL/GenBank/DDBJ databases">
        <title>Ethylene signaling mediates host invasion by parasitic plants.</title>
        <authorList>
            <person name="Yoshida S."/>
        </authorList>
    </citation>
    <scope>NUCLEOTIDE SEQUENCE</scope>
    <source>
        <strain evidence="1">Okayama</strain>
    </source>
</reference>
<organism evidence="1 2">
    <name type="scientific">Phtheirospermum japonicum</name>
    <dbReference type="NCBI Taxonomy" id="374723"/>
    <lineage>
        <taxon>Eukaryota</taxon>
        <taxon>Viridiplantae</taxon>
        <taxon>Streptophyta</taxon>
        <taxon>Embryophyta</taxon>
        <taxon>Tracheophyta</taxon>
        <taxon>Spermatophyta</taxon>
        <taxon>Magnoliopsida</taxon>
        <taxon>eudicotyledons</taxon>
        <taxon>Gunneridae</taxon>
        <taxon>Pentapetalae</taxon>
        <taxon>asterids</taxon>
        <taxon>lamiids</taxon>
        <taxon>Lamiales</taxon>
        <taxon>Orobanchaceae</taxon>
        <taxon>Orobanchaceae incertae sedis</taxon>
        <taxon>Phtheirospermum</taxon>
    </lineage>
</organism>
<sequence length="66" mass="7320">MMIWDFMTFIPVTISIFVSVRTIRLRLCSSATFGGPTVTLLSMFLSQELLSALVINVLGKVRVLGQ</sequence>
<dbReference type="Proteomes" id="UP000653305">
    <property type="component" value="Unassembled WGS sequence"/>
</dbReference>
<proteinExistence type="predicted"/>
<keyword evidence="2" id="KW-1185">Reference proteome</keyword>
<comment type="caution">
    <text evidence="1">The sequence shown here is derived from an EMBL/GenBank/DDBJ whole genome shotgun (WGS) entry which is preliminary data.</text>
</comment>
<protein>
    <submittedName>
        <fullName evidence="1">Uncharacterized protein</fullName>
    </submittedName>
</protein>
<dbReference type="AlphaFoldDB" id="A0A830BPW6"/>
<evidence type="ECO:0000313" key="1">
    <source>
        <dbReference type="EMBL" id="GFP86584.1"/>
    </source>
</evidence>
<gene>
    <name evidence="1" type="ORF">PHJA_000802200</name>
</gene>
<name>A0A830BPW6_9LAMI</name>
<dbReference type="EMBL" id="BMAC01000128">
    <property type="protein sequence ID" value="GFP86584.1"/>
    <property type="molecule type" value="Genomic_DNA"/>
</dbReference>